<dbReference type="CDD" id="cd09274">
    <property type="entry name" value="RNase_HI_RT_Ty3"/>
    <property type="match status" value="1"/>
</dbReference>
<evidence type="ECO:0000259" key="2">
    <source>
        <dbReference type="PROSITE" id="PS50879"/>
    </source>
</evidence>
<dbReference type="InterPro" id="IPR000477">
    <property type="entry name" value="RT_dom"/>
</dbReference>
<dbReference type="InterPro" id="IPR002156">
    <property type="entry name" value="RNaseH_domain"/>
</dbReference>
<evidence type="ECO:0000313" key="4">
    <source>
        <dbReference type="Proteomes" id="UP001222027"/>
    </source>
</evidence>
<dbReference type="Gene3D" id="3.30.420.10">
    <property type="entry name" value="Ribonuclease H-like superfamily/Ribonuclease H"/>
    <property type="match status" value="3"/>
</dbReference>
<dbReference type="PROSITE" id="PS50879">
    <property type="entry name" value="RNASE_H_1"/>
    <property type="match status" value="1"/>
</dbReference>
<dbReference type="PANTHER" id="PTHR48475:SF2">
    <property type="entry name" value="RIBONUCLEASE H"/>
    <property type="match status" value="1"/>
</dbReference>
<dbReference type="PROSITE" id="PS50878">
    <property type="entry name" value="RT_POL"/>
    <property type="match status" value="1"/>
</dbReference>
<dbReference type="Gene3D" id="1.10.340.70">
    <property type="match status" value="1"/>
</dbReference>
<dbReference type="EMBL" id="JAQQAF010000002">
    <property type="protein sequence ID" value="KAJ8506064.1"/>
    <property type="molecule type" value="Genomic_DNA"/>
</dbReference>
<dbReference type="InterPro" id="IPR036397">
    <property type="entry name" value="RNaseH_sf"/>
</dbReference>
<reference evidence="3 4" key="1">
    <citation type="submission" date="2022-12" db="EMBL/GenBank/DDBJ databases">
        <title>Chromosome-scale assembly of the Ensete ventricosum genome.</title>
        <authorList>
            <person name="Dussert Y."/>
            <person name="Stocks J."/>
            <person name="Wendawek A."/>
            <person name="Woldeyes F."/>
            <person name="Nichols R.A."/>
            <person name="Borrell J.S."/>
        </authorList>
    </citation>
    <scope>NUCLEOTIDE SEQUENCE [LARGE SCALE GENOMIC DNA]</scope>
    <source>
        <strain evidence="4">cv. Maze</strain>
        <tissue evidence="3">Seeds</tissue>
    </source>
</reference>
<sequence>MGKLVKVGAKLTEDQQIQLIDFLRKNDDVFAWTPNDMPGVDSEIAQHYLNISPDARPVKQRPRKFAPDRQKAIEDEVTRLLDAQLVEEIKYPTWLSNVVLVKKANGNWRMCVDYTDLNRACPKDCYPLPRIDQLVDATSGHQLFSFMDAFSGYNQIQMAPRDKRNTAFITHNDTYCYKVMPFGLKNAGATYQRLVNRMFKDQVGRNMEIYVDDMIVKSRHAETHLSNLEETFRTLRKYRMRLNPTKCTFGITAGRFLGFIVHQRGIDANPDKIKAIQEMQSPKTVKEVQRLSGRIAALSRFISRAGDKSSVFLRALKLAKDFKWTPECEEAFRQLKSHLGNLPQLASVKDGESLGLYLAATDLAVSSVLVTLDKTGERPVYYTSHVLTGPELRYPPIERIALALILASRKLRPYFQTHPIKVITDQPLRQILSKFDVAGRMLKWSVELGEFDIEYEPRKAIKGQVLADFLSELMQPPVPQSPTPGWTLHIDGSANSERGGVGLVFKDPSGHIYEHALRLGFRATNNEAEYEALLFDLKVAADLGAKDIEVFTDSQLVAGQVNDTFETREAAMIKYLAEVRLAAARFQKFIITKVPRNENTQADALAKLASSRAIDTPTGSTVRTVGPSIGPTLMTVDQEDGGWTNEILHFKQAGVLPEDKAAARRVRRTESWYCIIDGRLYRRGFSRPLLRCLNPTEAQTTLAEIHEGICGDHVGARTLAHMVLRQGYYWPTLRKDAQAYVQNCEPCQKHARFQHRPMVPLSTADCAWPFAQWGMDLLGPFPPALGQRRFLIVGVDYFTKWLEAEPLASITEKQVEGFVWKNIITSSVAHPQANGLAEVTNRAILEGLKKRVSNATTSWVSELPSVLWALRTTPKTPTGESPYSLTFGTEAVLPPEVVFPTLRVQTQHQEESDQQLRENLDLLEEKRVDAHLRALAYRRAIAKIYNRRVRPKRVGPGDLVLRKTEVSDPNRSRGNLAPNWEGPYRVIDIIRDGTYTLATMEGRLLPRTWHITNLRKFYV</sequence>
<dbReference type="CDD" id="cd01647">
    <property type="entry name" value="RT_LTR"/>
    <property type="match status" value="1"/>
</dbReference>
<dbReference type="InterPro" id="IPR043502">
    <property type="entry name" value="DNA/RNA_pol_sf"/>
</dbReference>
<keyword evidence="4" id="KW-1185">Reference proteome</keyword>
<proteinExistence type="predicted"/>
<comment type="caution">
    <text evidence="3">The sequence shown here is derived from an EMBL/GenBank/DDBJ whole genome shotgun (WGS) entry which is preliminary data.</text>
</comment>
<dbReference type="Gene3D" id="3.30.70.270">
    <property type="match status" value="2"/>
</dbReference>
<dbReference type="Pfam" id="PF00078">
    <property type="entry name" value="RVT_1"/>
    <property type="match status" value="1"/>
</dbReference>
<dbReference type="InterPro" id="IPR041577">
    <property type="entry name" value="RT_RNaseH_2"/>
</dbReference>
<evidence type="ECO:0000259" key="1">
    <source>
        <dbReference type="PROSITE" id="PS50878"/>
    </source>
</evidence>
<dbReference type="Pfam" id="PF17921">
    <property type="entry name" value="Integrase_H2C2"/>
    <property type="match status" value="1"/>
</dbReference>
<dbReference type="GO" id="GO:0004523">
    <property type="term" value="F:RNA-DNA hybrid ribonuclease activity"/>
    <property type="evidence" value="ECO:0007669"/>
    <property type="project" value="InterPro"/>
</dbReference>
<feature type="domain" description="Reverse transcriptase" evidence="1">
    <location>
        <begin position="82"/>
        <end position="261"/>
    </location>
</feature>
<dbReference type="PANTHER" id="PTHR48475">
    <property type="entry name" value="RIBONUCLEASE H"/>
    <property type="match status" value="1"/>
</dbReference>
<dbReference type="SUPFAM" id="SSF56672">
    <property type="entry name" value="DNA/RNA polymerases"/>
    <property type="match status" value="1"/>
</dbReference>
<dbReference type="InterPro" id="IPR043128">
    <property type="entry name" value="Rev_trsase/Diguanyl_cyclase"/>
</dbReference>
<dbReference type="InterPro" id="IPR041588">
    <property type="entry name" value="Integrase_H2C2"/>
</dbReference>
<dbReference type="GO" id="GO:0003676">
    <property type="term" value="F:nucleic acid binding"/>
    <property type="evidence" value="ECO:0007669"/>
    <property type="project" value="InterPro"/>
</dbReference>
<evidence type="ECO:0008006" key="5">
    <source>
        <dbReference type="Google" id="ProtNLM"/>
    </source>
</evidence>
<dbReference type="Pfam" id="PF13456">
    <property type="entry name" value="RVT_3"/>
    <property type="match status" value="1"/>
</dbReference>
<dbReference type="Pfam" id="PF17919">
    <property type="entry name" value="RT_RNaseH_2"/>
    <property type="match status" value="1"/>
</dbReference>
<dbReference type="AlphaFoldDB" id="A0AAV8RP64"/>
<gene>
    <name evidence="3" type="ORF">OPV22_006950</name>
</gene>
<dbReference type="CDD" id="cd09279">
    <property type="entry name" value="RNase_HI_like"/>
    <property type="match status" value="1"/>
</dbReference>
<organism evidence="3 4">
    <name type="scientific">Ensete ventricosum</name>
    <name type="common">Abyssinian banana</name>
    <name type="synonym">Musa ensete</name>
    <dbReference type="NCBI Taxonomy" id="4639"/>
    <lineage>
        <taxon>Eukaryota</taxon>
        <taxon>Viridiplantae</taxon>
        <taxon>Streptophyta</taxon>
        <taxon>Embryophyta</taxon>
        <taxon>Tracheophyta</taxon>
        <taxon>Spermatophyta</taxon>
        <taxon>Magnoliopsida</taxon>
        <taxon>Liliopsida</taxon>
        <taxon>Zingiberales</taxon>
        <taxon>Musaceae</taxon>
        <taxon>Ensete</taxon>
    </lineage>
</organism>
<dbReference type="InterPro" id="IPR012337">
    <property type="entry name" value="RNaseH-like_sf"/>
</dbReference>
<feature type="domain" description="RNase H type-1" evidence="2">
    <location>
        <begin position="482"/>
        <end position="611"/>
    </location>
</feature>
<name>A0AAV8RP64_ENSVE</name>
<evidence type="ECO:0000313" key="3">
    <source>
        <dbReference type="EMBL" id="KAJ8506064.1"/>
    </source>
</evidence>
<accession>A0AAV8RP64</accession>
<dbReference type="Gene3D" id="3.10.10.10">
    <property type="entry name" value="HIV Type 1 Reverse Transcriptase, subunit A, domain 1"/>
    <property type="match status" value="1"/>
</dbReference>
<dbReference type="SUPFAM" id="SSF53098">
    <property type="entry name" value="Ribonuclease H-like"/>
    <property type="match status" value="2"/>
</dbReference>
<protein>
    <recommendedName>
        <fullName evidence="5">RNase H type-1 domain-containing protein</fullName>
    </recommendedName>
</protein>
<dbReference type="Proteomes" id="UP001222027">
    <property type="component" value="Unassembled WGS sequence"/>
</dbReference>